<feature type="domain" description="Neurotransmitter-gated ion-channel transmembrane" evidence="7">
    <location>
        <begin position="236"/>
        <end position="346"/>
    </location>
</feature>
<evidence type="ECO:0000313" key="8">
    <source>
        <dbReference type="EMBL" id="KAL3888404.1"/>
    </source>
</evidence>
<feature type="domain" description="Neurotransmitter-gated ion-channel ligand-binding" evidence="6">
    <location>
        <begin position="29"/>
        <end position="229"/>
    </location>
</feature>
<dbReference type="Proteomes" id="UP001634394">
    <property type="component" value="Unassembled WGS sequence"/>
</dbReference>
<dbReference type="InterPro" id="IPR038050">
    <property type="entry name" value="Neuro_actylchol_rec"/>
</dbReference>
<dbReference type="CDD" id="cd18989">
    <property type="entry name" value="LGIC_ECD_cation"/>
    <property type="match status" value="1"/>
</dbReference>
<organism evidence="8 9">
    <name type="scientific">Sinanodonta woodiana</name>
    <name type="common">Chinese pond mussel</name>
    <name type="synonym">Anodonta woodiana</name>
    <dbReference type="NCBI Taxonomy" id="1069815"/>
    <lineage>
        <taxon>Eukaryota</taxon>
        <taxon>Metazoa</taxon>
        <taxon>Spiralia</taxon>
        <taxon>Lophotrochozoa</taxon>
        <taxon>Mollusca</taxon>
        <taxon>Bivalvia</taxon>
        <taxon>Autobranchia</taxon>
        <taxon>Heteroconchia</taxon>
        <taxon>Palaeoheterodonta</taxon>
        <taxon>Unionida</taxon>
        <taxon>Unionoidea</taxon>
        <taxon>Unionidae</taxon>
        <taxon>Unioninae</taxon>
        <taxon>Sinanodonta</taxon>
    </lineage>
</organism>
<dbReference type="InterPro" id="IPR036734">
    <property type="entry name" value="Neur_chan_lig-bd_sf"/>
</dbReference>
<protein>
    <submittedName>
        <fullName evidence="8">Uncharacterized protein</fullName>
    </submittedName>
</protein>
<keyword evidence="5" id="KW-0813">Transport</keyword>
<gene>
    <name evidence="8" type="ORF">ACJMK2_000772</name>
</gene>
<dbReference type="PRINTS" id="PR00252">
    <property type="entry name" value="NRIONCHANNEL"/>
</dbReference>
<dbReference type="InterPro" id="IPR006029">
    <property type="entry name" value="Neurotrans-gated_channel_TM"/>
</dbReference>
<dbReference type="AlphaFoldDB" id="A0ABD3XQA4"/>
<feature type="chain" id="PRO_5044526347" evidence="5">
    <location>
        <begin position="23"/>
        <end position="423"/>
    </location>
</feature>
<sequence>MWQGMVLLCWFASILMFNTTFAQSLQSMKTLMTNLTSNYNTNIRPVHDQASAVNAYVDFMLLSMQDFDEVEEKLSIVAGMGITWNDANMVWDPSLFDNITKVFFSYKDVWVPDLVLSNPYDEISSFGEDWQRIAYTYDGTASWPTGNVMHTKCSVDVRFYPFDSQTCKISLYPWGYSYTEVMLHTVSDQIQTSQYDDGGSWELRSTSTKSFVNVVWASAEFTLTFKRKPTYVIVNVILPIIFLGLLNVLVFVLPPESGERVSYAITVLLAVSVFLTIIGDNLPKTSEPMAFMSYFLVFDLAFSALIMLLTVLNLKLYHNQDNSNNKVPRILRSIAKFLKCCDSKVQPTDMDAIYKDDEKPKISKKILVQSQGVPNINYLDSSEESITWKHASEAVDKVSFLTFTFLKLVNIAWFFIATVSNTA</sequence>
<dbReference type="SUPFAM" id="SSF63712">
    <property type="entry name" value="Nicotinic receptor ligand binding domain-like"/>
    <property type="match status" value="1"/>
</dbReference>
<dbReference type="InterPro" id="IPR036719">
    <property type="entry name" value="Neuro-gated_channel_TM_sf"/>
</dbReference>
<dbReference type="GO" id="GO:0034220">
    <property type="term" value="P:monoatomic ion transmembrane transport"/>
    <property type="evidence" value="ECO:0007669"/>
    <property type="project" value="UniProtKB-KW"/>
</dbReference>
<dbReference type="CDD" id="cd19051">
    <property type="entry name" value="LGIC_TM_cation"/>
    <property type="match status" value="1"/>
</dbReference>
<reference evidence="8 9" key="1">
    <citation type="submission" date="2024-11" db="EMBL/GenBank/DDBJ databases">
        <title>Chromosome-level genome assembly of the freshwater bivalve Anodonta woodiana.</title>
        <authorList>
            <person name="Chen X."/>
        </authorList>
    </citation>
    <scope>NUCLEOTIDE SEQUENCE [LARGE SCALE GENOMIC DNA]</scope>
    <source>
        <strain evidence="8">MN2024</strain>
        <tissue evidence="8">Gills</tissue>
    </source>
</reference>
<dbReference type="Pfam" id="PF02931">
    <property type="entry name" value="Neur_chan_LBD"/>
    <property type="match status" value="1"/>
</dbReference>
<evidence type="ECO:0000256" key="5">
    <source>
        <dbReference type="RuleBase" id="RU000687"/>
    </source>
</evidence>
<keyword evidence="5" id="KW-0407">Ion channel</keyword>
<dbReference type="EMBL" id="JBJQND010000001">
    <property type="protein sequence ID" value="KAL3888404.1"/>
    <property type="molecule type" value="Genomic_DNA"/>
</dbReference>
<dbReference type="InterPro" id="IPR006202">
    <property type="entry name" value="Neur_chan_lig-bd"/>
</dbReference>
<dbReference type="Gene3D" id="2.70.170.10">
    <property type="entry name" value="Neurotransmitter-gated ion-channel ligand-binding domain"/>
    <property type="match status" value="1"/>
</dbReference>
<proteinExistence type="inferred from homology"/>
<dbReference type="InterPro" id="IPR006201">
    <property type="entry name" value="Neur_channel"/>
</dbReference>
<feature type="transmembrane region" description="Helical" evidence="5">
    <location>
        <begin position="398"/>
        <end position="416"/>
    </location>
</feature>
<feature type="transmembrane region" description="Helical" evidence="5">
    <location>
        <begin position="261"/>
        <end position="279"/>
    </location>
</feature>
<evidence type="ECO:0000259" key="7">
    <source>
        <dbReference type="Pfam" id="PF02932"/>
    </source>
</evidence>
<evidence type="ECO:0000313" key="9">
    <source>
        <dbReference type="Proteomes" id="UP001634394"/>
    </source>
</evidence>
<dbReference type="Gene3D" id="1.20.58.390">
    <property type="entry name" value="Neurotransmitter-gated ion-channel transmembrane domain"/>
    <property type="match status" value="1"/>
</dbReference>
<accession>A0ABD3XQA4</accession>
<dbReference type="SUPFAM" id="SSF90112">
    <property type="entry name" value="Neurotransmitter-gated ion-channel transmembrane pore"/>
    <property type="match status" value="1"/>
</dbReference>
<comment type="subcellular location">
    <subcellularLocation>
        <location evidence="1">Membrane</location>
        <topology evidence="1">Multi-pass membrane protein</topology>
    </subcellularLocation>
</comment>
<keyword evidence="3 5" id="KW-1133">Transmembrane helix</keyword>
<dbReference type="FunFam" id="2.70.170.10:FF:000028">
    <property type="entry name" value="AcetylCholine Receptor"/>
    <property type="match status" value="1"/>
</dbReference>
<evidence type="ECO:0000256" key="4">
    <source>
        <dbReference type="ARBA" id="ARBA00023136"/>
    </source>
</evidence>
<dbReference type="Pfam" id="PF02932">
    <property type="entry name" value="Neur_chan_memb"/>
    <property type="match status" value="1"/>
</dbReference>
<dbReference type="PROSITE" id="PS00236">
    <property type="entry name" value="NEUROTR_ION_CHANNEL"/>
    <property type="match status" value="1"/>
</dbReference>
<keyword evidence="9" id="KW-1185">Reference proteome</keyword>
<keyword evidence="5" id="KW-0732">Signal</keyword>
<evidence type="ECO:0000259" key="6">
    <source>
        <dbReference type="Pfam" id="PF02931"/>
    </source>
</evidence>
<evidence type="ECO:0000256" key="2">
    <source>
        <dbReference type="ARBA" id="ARBA00022692"/>
    </source>
</evidence>
<comment type="similarity">
    <text evidence="5">Belongs to the ligand-gated ion channel (TC 1.A.9) family.</text>
</comment>
<feature type="signal peptide" evidence="5">
    <location>
        <begin position="1"/>
        <end position="22"/>
    </location>
</feature>
<evidence type="ECO:0000256" key="1">
    <source>
        <dbReference type="ARBA" id="ARBA00004141"/>
    </source>
</evidence>
<feature type="transmembrane region" description="Helical" evidence="5">
    <location>
        <begin position="231"/>
        <end position="254"/>
    </location>
</feature>
<name>A0ABD3XQA4_SINWO</name>
<feature type="transmembrane region" description="Helical" evidence="5">
    <location>
        <begin position="291"/>
        <end position="314"/>
    </location>
</feature>
<keyword evidence="5" id="KW-0406">Ion transport</keyword>
<dbReference type="InterPro" id="IPR018000">
    <property type="entry name" value="Neurotransmitter_ion_chnl_CS"/>
</dbReference>
<keyword evidence="4 5" id="KW-0472">Membrane</keyword>
<comment type="caution">
    <text evidence="8">The sequence shown here is derived from an EMBL/GenBank/DDBJ whole genome shotgun (WGS) entry which is preliminary data.</text>
</comment>
<evidence type="ECO:0000256" key="3">
    <source>
        <dbReference type="ARBA" id="ARBA00022989"/>
    </source>
</evidence>
<dbReference type="GO" id="GO:0016020">
    <property type="term" value="C:membrane"/>
    <property type="evidence" value="ECO:0007669"/>
    <property type="project" value="UniProtKB-SubCell"/>
</dbReference>
<keyword evidence="2 5" id="KW-0812">Transmembrane</keyword>
<dbReference type="PANTHER" id="PTHR18945">
    <property type="entry name" value="NEUROTRANSMITTER GATED ION CHANNEL"/>
    <property type="match status" value="1"/>
</dbReference>